<evidence type="ECO:0000256" key="17">
    <source>
        <dbReference type="HAMAP-Rule" id="MF_01965"/>
    </source>
</evidence>
<feature type="domain" description="YjeF C-terminal" evidence="20">
    <location>
        <begin position="225"/>
        <end position="509"/>
    </location>
</feature>
<feature type="binding site" evidence="18">
    <location>
        <begin position="57"/>
        <end position="61"/>
    </location>
    <ligand>
        <name>(6S)-NADPHX</name>
        <dbReference type="ChEBI" id="CHEBI:64076"/>
    </ligand>
</feature>
<dbReference type="EMBL" id="QRTC01000073">
    <property type="protein sequence ID" value="RGQ35074.1"/>
    <property type="molecule type" value="Genomic_DNA"/>
</dbReference>
<dbReference type="InterPro" id="IPR030677">
    <property type="entry name" value="Nnr"/>
</dbReference>
<comment type="catalytic activity">
    <reaction evidence="2 18 19">
        <text>(6R)-NADPHX = (6S)-NADPHX</text>
        <dbReference type="Rhea" id="RHEA:32227"/>
        <dbReference type="ChEBI" id="CHEBI:64076"/>
        <dbReference type="ChEBI" id="CHEBI:64077"/>
        <dbReference type="EC" id="5.1.99.6"/>
    </reaction>
</comment>
<evidence type="ECO:0000256" key="4">
    <source>
        <dbReference type="ARBA" id="ARBA00009524"/>
    </source>
</evidence>
<dbReference type="GO" id="GO:0005524">
    <property type="term" value="F:ATP binding"/>
    <property type="evidence" value="ECO:0007669"/>
    <property type="project" value="UniProtKB-UniRule"/>
</dbReference>
<sequence>MLILNCEQTRKLEQSAVDNGCTYLGLMERAGQEAAAFIQQALSRFRRKTVILCGSGNNGGDGFVVARCLAGWSGDVLVVMLSGQPKTGDALTMYQKARETAGVRFSGYPDDRLEKEIQEADLIVDGIYGIGFHGAVKEEYLPVIRWVNRSAAKVVSLDLPSGVACDFGKVEGEAVQADYTVTFSALKLSQVQYPAMEYCGEIHVANVGIPEKVYRESGFEAETTGLWALERILAPRKLNTNKGSFGYLLSLCGSRGMAGAAVMSAQAASRCGVGLIDLALPESVYPAAASAIRESVFTLLPEQENEISISEAEALLSGKLAHRTTACLVGCGLGTSQEAQKLVEYLLARSKAPMVIDADGLNAIAAEPEILSKAQAPLVLTPHPGEMARLLKTTVQDVQRHRLEYAKEFAVKQRLVLVLKGNKTVVACPDGRVYINTTGNPGMAKAGSGDVLAGIIGAFLAQGMAPEQAAAGGVYLHGLAGDRCAERLSQIGMTAPDLIEELPALFLELTATK</sequence>
<comment type="similarity">
    <text evidence="3 19">In the N-terminal section; belongs to the NnrE/AIBP family.</text>
</comment>
<comment type="similarity">
    <text evidence="4 19">In the C-terminal section; belongs to the NnrD/CARKD family.</text>
</comment>
<dbReference type="GO" id="GO:0046496">
    <property type="term" value="P:nicotinamide nucleotide metabolic process"/>
    <property type="evidence" value="ECO:0007669"/>
    <property type="project" value="UniProtKB-UniRule"/>
</dbReference>
<dbReference type="InterPro" id="IPR036652">
    <property type="entry name" value="YjeF_N_dom_sf"/>
</dbReference>
<feature type="binding site" evidence="17">
    <location>
        <position position="450"/>
    </location>
    <ligand>
        <name>(6S)-NADPHX</name>
        <dbReference type="ChEBI" id="CHEBI:64076"/>
    </ligand>
</feature>
<comment type="caution">
    <text evidence="22">The sequence shown here is derived from an EMBL/GenBank/DDBJ whole genome shotgun (WGS) entry which is preliminary data.</text>
</comment>
<evidence type="ECO:0000256" key="8">
    <source>
        <dbReference type="ARBA" id="ARBA00022857"/>
    </source>
</evidence>
<dbReference type="HAMAP" id="MF_01965">
    <property type="entry name" value="NADHX_dehydratase"/>
    <property type="match status" value="1"/>
</dbReference>
<evidence type="ECO:0000256" key="11">
    <source>
        <dbReference type="ARBA" id="ARBA00023235"/>
    </source>
</evidence>
<comment type="catalytic activity">
    <reaction evidence="16 17 19">
        <text>(6S)-NADPHX + ADP = AMP + phosphate + NADPH + H(+)</text>
        <dbReference type="Rhea" id="RHEA:32235"/>
        <dbReference type="ChEBI" id="CHEBI:15378"/>
        <dbReference type="ChEBI" id="CHEBI:43474"/>
        <dbReference type="ChEBI" id="CHEBI:57783"/>
        <dbReference type="ChEBI" id="CHEBI:64076"/>
        <dbReference type="ChEBI" id="CHEBI:456215"/>
        <dbReference type="ChEBI" id="CHEBI:456216"/>
        <dbReference type="EC" id="4.2.1.136"/>
    </reaction>
</comment>
<accession>A0A412AUF5</accession>
<evidence type="ECO:0000256" key="16">
    <source>
        <dbReference type="ARBA" id="ARBA00049209"/>
    </source>
</evidence>
<keyword evidence="11 18" id="KW-0413">Isomerase</keyword>
<keyword evidence="10 17" id="KW-0520">NAD</keyword>
<dbReference type="PANTHER" id="PTHR12592">
    <property type="entry name" value="ATP-DEPENDENT (S)-NAD(P)H-HYDRATE DEHYDRATASE FAMILY MEMBER"/>
    <property type="match status" value="1"/>
</dbReference>
<dbReference type="AlphaFoldDB" id="A0A412AUF5"/>
<evidence type="ECO:0000256" key="10">
    <source>
        <dbReference type="ARBA" id="ARBA00023027"/>
    </source>
</evidence>
<dbReference type="NCBIfam" id="TIGR00196">
    <property type="entry name" value="yjeF_cterm"/>
    <property type="match status" value="1"/>
</dbReference>
<dbReference type="PANTHER" id="PTHR12592:SF0">
    <property type="entry name" value="ATP-DEPENDENT (S)-NAD(P)H-HYDRATE DEHYDRATASE"/>
    <property type="match status" value="1"/>
</dbReference>
<dbReference type="GO" id="GO:0110051">
    <property type="term" value="P:metabolite repair"/>
    <property type="evidence" value="ECO:0007669"/>
    <property type="project" value="TreeGrafter"/>
</dbReference>
<keyword evidence="12 17" id="KW-0456">Lyase</keyword>
<keyword evidence="5 18" id="KW-0479">Metal-binding</keyword>
<dbReference type="PIRSF" id="PIRSF017184">
    <property type="entry name" value="Nnr"/>
    <property type="match status" value="1"/>
</dbReference>
<dbReference type="Gene3D" id="3.40.1190.20">
    <property type="match status" value="1"/>
</dbReference>
<evidence type="ECO:0000256" key="2">
    <source>
        <dbReference type="ARBA" id="ARBA00000909"/>
    </source>
</evidence>
<dbReference type="PROSITE" id="PS51385">
    <property type="entry name" value="YJEF_N"/>
    <property type="match status" value="1"/>
</dbReference>
<keyword evidence="9 18" id="KW-0630">Potassium</keyword>
<comment type="function">
    <text evidence="14 19">Bifunctional enzyme that catalyzes the epimerization of the S- and R-forms of NAD(P)HX and the dehydration of the S-form of NAD(P)HX at the expense of ADP, which is converted to AMP. This allows the repair of both epimers of NAD(P)HX, a damaged form of NAD(P)H that is a result of enzymatic or heat-dependent hydration.</text>
</comment>
<evidence type="ECO:0000256" key="18">
    <source>
        <dbReference type="HAMAP-Rule" id="MF_01966"/>
    </source>
</evidence>
<comment type="similarity">
    <text evidence="17">Belongs to the NnrD/CARKD family.</text>
</comment>
<evidence type="ECO:0000256" key="1">
    <source>
        <dbReference type="ARBA" id="ARBA00000013"/>
    </source>
</evidence>
<dbReference type="InterPro" id="IPR017953">
    <property type="entry name" value="Carbohydrate_kinase_pred_CS"/>
</dbReference>
<feature type="binding site" evidence="18">
    <location>
        <position position="158"/>
    </location>
    <ligand>
        <name>(6S)-NADPHX</name>
        <dbReference type="ChEBI" id="CHEBI:64076"/>
    </ligand>
</feature>
<dbReference type="PROSITE" id="PS01050">
    <property type="entry name" value="YJEF_C_2"/>
    <property type="match status" value="1"/>
</dbReference>
<keyword evidence="8 17" id="KW-0521">NADP</keyword>
<evidence type="ECO:0000313" key="22">
    <source>
        <dbReference type="EMBL" id="RGQ35074.1"/>
    </source>
</evidence>
<proteinExistence type="inferred from homology"/>
<feature type="binding site" evidence="17">
    <location>
        <begin position="420"/>
        <end position="424"/>
    </location>
    <ligand>
        <name>AMP</name>
        <dbReference type="ChEBI" id="CHEBI:456215"/>
    </ligand>
</feature>
<evidence type="ECO:0000313" key="23">
    <source>
        <dbReference type="Proteomes" id="UP000284751"/>
    </source>
</evidence>
<feature type="binding site" evidence="17">
    <location>
        <position position="260"/>
    </location>
    <ligand>
        <name>(6S)-NADPHX</name>
        <dbReference type="ChEBI" id="CHEBI:64076"/>
    </ligand>
</feature>
<dbReference type="GO" id="GO:0046872">
    <property type="term" value="F:metal ion binding"/>
    <property type="evidence" value="ECO:0007669"/>
    <property type="project" value="UniProtKB-UniRule"/>
</dbReference>
<dbReference type="GO" id="GO:0052855">
    <property type="term" value="F:ADP-dependent NAD(P)H-hydrate dehydratase activity"/>
    <property type="evidence" value="ECO:0007669"/>
    <property type="project" value="UniProtKB-UniRule"/>
</dbReference>
<comment type="cofactor">
    <cofactor evidence="17">
        <name>Mg(2+)</name>
        <dbReference type="ChEBI" id="CHEBI:18420"/>
    </cofactor>
</comment>
<dbReference type="EC" id="4.2.1.136" evidence="19"/>
<dbReference type="NCBIfam" id="TIGR00197">
    <property type="entry name" value="yjeF_nterm"/>
    <property type="match status" value="1"/>
</dbReference>
<dbReference type="SUPFAM" id="SSF64153">
    <property type="entry name" value="YjeF N-terminal domain-like"/>
    <property type="match status" value="1"/>
</dbReference>
<dbReference type="Pfam" id="PF03853">
    <property type="entry name" value="YjeF_N"/>
    <property type="match status" value="1"/>
</dbReference>
<dbReference type="InterPro" id="IPR004443">
    <property type="entry name" value="YjeF_N_dom"/>
</dbReference>
<dbReference type="GO" id="GO:0052856">
    <property type="term" value="F:NAD(P)HX epimerase activity"/>
    <property type="evidence" value="ECO:0007669"/>
    <property type="project" value="UniProtKB-UniRule"/>
</dbReference>
<evidence type="ECO:0000256" key="13">
    <source>
        <dbReference type="ARBA" id="ARBA00023268"/>
    </source>
</evidence>
<comment type="catalytic activity">
    <reaction evidence="1 18 19">
        <text>(6R)-NADHX = (6S)-NADHX</text>
        <dbReference type="Rhea" id="RHEA:32215"/>
        <dbReference type="ChEBI" id="CHEBI:64074"/>
        <dbReference type="ChEBI" id="CHEBI:64075"/>
        <dbReference type="EC" id="5.1.99.6"/>
    </reaction>
</comment>
<evidence type="ECO:0000256" key="6">
    <source>
        <dbReference type="ARBA" id="ARBA00022741"/>
    </source>
</evidence>
<feature type="binding site" evidence="18">
    <location>
        <position position="125"/>
    </location>
    <ligand>
        <name>K(+)</name>
        <dbReference type="ChEBI" id="CHEBI:29103"/>
    </ligand>
</feature>
<evidence type="ECO:0000256" key="12">
    <source>
        <dbReference type="ARBA" id="ARBA00023239"/>
    </source>
</evidence>
<feature type="binding site" evidence="17">
    <location>
        <position position="332"/>
    </location>
    <ligand>
        <name>(6S)-NADPHX</name>
        <dbReference type="ChEBI" id="CHEBI:64076"/>
    </ligand>
</feature>
<evidence type="ECO:0000256" key="15">
    <source>
        <dbReference type="ARBA" id="ARBA00048238"/>
    </source>
</evidence>
<feature type="binding site" evidence="18">
    <location>
        <position position="140"/>
    </location>
    <ligand>
        <name>(6S)-NADPHX</name>
        <dbReference type="ChEBI" id="CHEBI:64076"/>
    </ligand>
</feature>
<reference evidence="22 23" key="1">
    <citation type="submission" date="2018-08" db="EMBL/GenBank/DDBJ databases">
        <title>A genome reference for cultivated species of the human gut microbiota.</title>
        <authorList>
            <person name="Zou Y."/>
            <person name="Xue W."/>
            <person name="Luo G."/>
        </authorList>
    </citation>
    <scope>NUCLEOTIDE SEQUENCE [LARGE SCALE GENOMIC DNA]</scope>
    <source>
        <strain evidence="22 23">AF28-26</strain>
    </source>
</reference>
<evidence type="ECO:0000256" key="19">
    <source>
        <dbReference type="PIRNR" id="PIRNR017184"/>
    </source>
</evidence>
<dbReference type="Proteomes" id="UP000284751">
    <property type="component" value="Unassembled WGS sequence"/>
</dbReference>
<feature type="binding site" evidence="17">
    <location>
        <position position="449"/>
    </location>
    <ligand>
        <name>AMP</name>
        <dbReference type="ChEBI" id="CHEBI:456215"/>
    </ligand>
</feature>
<gene>
    <name evidence="17" type="primary">nnrD</name>
    <name evidence="18" type="synonym">nnrE</name>
    <name evidence="22" type="ORF">DWY99_13090</name>
</gene>
<evidence type="ECO:0000256" key="3">
    <source>
        <dbReference type="ARBA" id="ARBA00006001"/>
    </source>
</evidence>
<evidence type="ECO:0000256" key="7">
    <source>
        <dbReference type="ARBA" id="ARBA00022840"/>
    </source>
</evidence>
<evidence type="ECO:0000256" key="14">
    <source>
        <dbReference type="ARBA" id="ARBA00025153"/>
    </source>
</evidence>
<feature type="domain" description="YjeF N-terminal" evidence="21">
    <location>
        <begin position="9"/>
        <end position="215"/>
    </location>
</feature>
<comment type="cofactor">
    <cofactor evidence="18 19">
        <name>K(+)</name>
        <dbReference type="ChEBI" id="CHEBI:29103"/>
    </cofactor>
    <text evidence="18 19">Binds 1 potassium ion per subunit.</text>
</comment>
<dbReference type="Pfam" id="PF01256">
    <property type="entry name" value="Carb_kinase"/>
    <property type="match status" value="1"/>
</dbReference>
<feature type="binding site" evidence="18">
    <location>
        <position position="58"/>
    </location>
    <ligand>
        <name>K(+)</name>
        <dbReference type="ChEBI" id="CHEBI:29103"/>
    </ligand>
</feature>
<evidence type="ECO:0000259" key="20">
    <source>
        <dbReference type="PROSITE" id="PS51383"/>
    </source>
</evidence>
<comment type="function">
    <text evidence="18">Catalyzes the epimerization of the S- and R-forms of NAD(P)HX, a damaged form of NAD(P)H that is a result of enzymatic or heat-dependent hydration. This is a prerequisite for the S-specific NAD(P)H-hydrate dehydratase to allow the repair of both epimers of NAD(P)HX.</text>
</comment>
<keyword evidence="6 17" id="KW-0547">Nucleotide-binding</keyword>
<keyword evidence="7 17" id="KW-0067">ATP-binding</keyword>
<protein>
    <recommendedName>
        <fullName evidence="19">Bifunctional NAD(P)H-hydrate repair enzyme</fullName>
    </recommendedName>
    <alternativeName>
        <fullName evidence="19">Nicotinamide nucleotide repair protein</fullName>
    </alternativeName>
    <domain>
        <recommendedName>
            <fullName evidence="19">ADP-dependent (S)-NAD(P)H-hydrate dehydratase</fullName>
            <ecNumber evidence="19">4.2.1.136</ecNumber>
        </recommendedName>
        <alternativeName>
            <fullName evidence="19">ADP-dependent NAD(P)HX dehydratase</fullName>
        </alternativeName>
    </domain>
    <domain>
        <recommendedName>
            <fullName evidence="19">NAD(P)H-hydrate epimerase</fullName>
            <ecNumber evidence="19">5.1.99.6</ecNumber>
        </recommendedName>
    </domain>
</protein>
<dbReference type="InterPro" id="IPR029056">
    <property type="entry name" value="Ribokinase-like"/>
</dbReference>
<dbReference type="PROSITE" id="PS51383">
    <property type="entry name" value="YJEF_C_3"/>
    <property type="match status" value="1"/>
</dbReference>
<evidence type="ECO:0000259" key="21">
    <source>
        <dbReference type="PROSITE" id="PS51385"/>
    </source>
</evidence>
<feature type="binding site" evidence="17">
    <location>
        <position position="383"/>
    </location>
    <ligand>
        <name>(6S)-NADPHX</name>
        <dbReference type="ChEBI" id="CHEBI:64076"/>
    </ligand>
</feature>
<dbReference type="Gene3D" id="3.40.50.10260">
    <property type="entry name" value="YjeF N-terminal domain"/>
    <property type="match status" value="1"/>
</dbReference>
<keyword evidence="13" id="KW-0511">Multifunctional enzyme</keyword>
<feature type="binding site" evidence="18">
    <location>
        <begin position="129"/>
        <end position="135"/>
    </location>
    <ligand>
        <name>(6S)-NADPHX</name>
        <dbReference type="ChEBI" id="CHEBI:64076"/>
    </ligand>
</feature>
<evidence type="ECO:0000256" key="9">
    <source>
        <dbReference type="ARBA" id="ARBA00022958"/>
    </source>
</evidence>
<dbReference type="SUPFAM" id="SSF53613">
    <property type="entry name" value="Ribokinase-like"/>
    <property type="match status" value="1"/>
</dbReference>
<evidence type="ECO:0000256" key="5">
    <source>
        <dbReference type="ARBA" id="ARBA00022723"/>
    </source>
</evidence>
<dbReference type="InterPro" id="IPR000631">
    <property type="entry name" value="CARKD"/>
</dbReference>
<dbReference type="HAMAP" id="MF_01966">
    <property type="entry name" value="NADHX_epimerase"/>
    <property type="match status" value="1"/>
</dbReference>
<feature type="binding site" evidence="18">
    <location>
        <position position="161"/>
    </location>
    <ligand>
        <name>K(+)</name>
        <dbReference type="ChEBI" id="CHEBI:29103"/>
    </ligand>
</feature>
<comment type="function">
    <text evidence="17">Catalyzes the dehydration of the S-form of NAD(P)HX at the expense of ADP, which is converted to AMP. Together with NAD(P)HX epimerase, which catalyzes the epimerization of the S- and R-forms, the enzyme allows the repair of both epimers of NAD(P)HX, a damaged form of NAD(P)H that is a result of enzymatic or heat-dependent hydration.</text>
</comment>
<comment type="similarity">
    <text evidence="18">Belongs to the NnrE/AIBP family.</text>
</comment>
<comment type="catalytic activity">
    <reaction evidence="15 17 19">
        <text>(6S)-NADHX + ADP = AMP + phosphate + NADH + H(+)</text>
        <dbReference type="Rhea" id="RHEA:32223"/>
        <dbReference type="ChEBI" id="CHEBI:15378"/>
        <dbReference type="ChEBI" id="CHEBI:43474"/>
        <dbReference type="ChEBI" id="CHEBI:57945"/>
        <dbReference type="ChEBI" id="CHEBI:64074"/>
        <dbReference type="ChEBI" id="CHEBI:456215"/>
        <dbReference type="ChEBI" id="CHEBI:456216"/>
        <dbReference type="EC" id="4.2.1.136"/>
    </reaction>
</comment>
<name>A0A412AUF5_9FIRM</name>
<dbReference type="EC" id="5.1.99.6" evidence="19"/>
<dbReference type="CDD" id="cd01171">
    <property type="entry name" value="YXKO-related"/>
    <property type="match status" value="1"/>
</dbReference>
<organism evidence="22 23">
    <name type="scientific">[Clostridium] leptum</name>
    <dbReference type="NCBI Taxonomy" id="1535"/>
    <lineage>
        <taxon>Bacteria</taxon>
        <taxon>Bacillati</taxon>
        <taxon>Bacillota</taxon>
        <taxon>Clostridia</taxon>
        <taxon>Eubacteriales</taxon>
        <taxon>Oscillospiraceae</taxon>
        <taxon>Oscillospiraceae incertae sedis</taxon>
    </lineage>
</organism>
<comment type="subunit">
    <text evidence="17">Homotetramer.</text>
</comment>